<keyword evidence="2" id="KW-1185">Reference proteome</keyword>
<evidence type="ECO:0000313" key="1">
    <source>
        <dbReference type="EnsemblPlants" id="cds.evm.model.05.1188"/>
    </source>
</evidence>
<reference evidence="1" key="1">
    <citation type="submission" date="2018-11" db="EMBL/GenBank/DDBJ databases">
        <authorList>
            <person name="Grassa J C."/>
        </authorList>
    </citation>
    <scope>NUCLEOTIDE SEQUENCE [LARGE SCALE GENOMIC DNA]</scope>
</reference>
<dbReference type="EMBL" id="UZAU01000502">
    <property type="status" value="NOT_ANNOTATED_CDS"/>
    <property type="molecule type" value="Genomic_DNA"/>
</dbReference>
<dbReference type="Gramene" id="evm.model.05.1188">
    <property type="protein sequence ID" value="cds.evm.model.05.1188"/>
    <property type="gene ID" value="evm.TU.05.1188"/>
</dbReference>
<reference evidence="1" key="2">
    <citation type="submission" date="2021-03" db="UniProtKB">
        <authorList>
            <consortium name="EnsemblPlants"/>
        </authorList>
    </citation>
    <scope>IDENTIFICATION</scope>
</reference>
<evidence type="ECO:0008006" key="3">
    <source>
        <dbReference type="Google" id="ProtNLM"/>
    </source>
</evidence>
<name>A0A803PKC7_CANSA</name>
<proteinExistence type="predicted"/>
<dbReference type="AlphaFoldDB" id="A0A803PKC7"/>
<evidence type="ECO:0000313" key="2">
    <source>
        <dbReference type="Proteomes" id="UP000596661"/>
    </source>
</evidence>
<sequence>MDFGDWWSQVRDEDLQLFAACLCETVWHWRNKVTSEFHTVSGILERELLAILLALKVARERGVRKIKIYQIQGGNYGFEQWSCLPYASGHLSLFESCLCVCKCFDLVVFAHCPRSLSRYWLILILGSEMCKIHTLGAAKDIAP</sequence>
<organism evidence="1 2">
    <name type="scientific">Cannabis sativa</name>
    <name type="common">Hemp</name>
    <name type="synonym">Marijuana</name>
    <dbReference type="NCBI Taxonomy" id="3483"/>
    <lineage>
        <taxon>Eukaryota</taxon>
        <taxon>Viridiplantae</taxon>
        <taxon>Streptophyta</taxon>
        <taxon>Embryophyta</taxon>
        <taxon>Tracheophyta</taxon>
        <taxon>Spermatophyta</taxon>
        <taxon>Magnoliopsida</taxon>
        <taxon>eudicotyledons</taxon>
        <taxon>Gunneridae</taxon>
        <taxon>Pentapetalae</taxon>
        <taxon>rosids</taxon>
        <taxon>fabids</taxon>
        <taxon>Rosales</taxon>
        <taxon>Cannabaceae</taxon>
        <taxon>Cannabis</taxon>
    </lineage>
</organism>
<dbReference type="EnsemblPlants" id="evm.model.05.1188">
    <property type="protein sequence ID" value="cds.evm.model.05.1188"/>
    <property type="gene ID" value="evm.TU.05.1188"/>
</dbReference>
<accession>A0A803PKC7</accession>
<protein>
    <recommendedName>
        <fullName evidence="3">RNase H type-1 domain-containing protein</fullName>
    </recommendedName>
</protein>
<dbReference type="Proteomes" id="UP000596661">
    <property type="component" value="Chromosome 5"/>
</dbReference>